<dbReference type="RefSeq" id="WP_155446071.1">
    <property type="nucleotide sequence ID" value="NZ_JAOQNR010000010.1"/>
</dbReference>
<dbReference type="EMBL" id="WNKS01000007">
    <property type="protein sequence ID" value="MTV31385.1"/>
    <property type="molecule type" value="Genomic_DNA"/>
</dbReference>
<dbReference type="AlphaFoldDB" id="A0A6N8DPC2"/>
<proteinExistence type="predicted"/>
<comment type="caution">
    <text evidence="1">The sequence shown here is derived from an EMBL/GenBank/DDBJ whole genome shotgun (WGS) entry which is preliminary data.</text>
</comment>
<protein>
    <submittedName>
        <fullName evidence="1">Uncharacterized protein</fullName>
    </submittedName>
</protein>
<sequence length="83" mass="9273">MKKLTKAQQEELAKHLEALRAADEFISGLADAMNDYEGERSEKWSNSDAGAAYVEWREGYEAVQSTLQDLIGDVEGLEPEPNK</sequence>
<reference evidence="1 2" key="1">
    <citation type="submission" date="2019-11" db="EMBL/GenBank/DDBJ databases">
        <title>Whole-genome sequence of a Rhodoblastus acidophilus DSM 142.</title>
        <authorList>
            <person name="Kyndt J.A."/>
            <person name="Meyer T.E."/>
        </authorList>
    </citation>
    <scope>NUCLEOTIDE SEQUENCE [LARGE SCALE GENOMIC DNA]</scope>
    <source>
        <strain evidence="1 2">DSM 142</strain>
    </source>
</reference>
<evidence type="ECO:0000313" key="2">
    <source>
        <dbReference type="Proteomes" id="UP000439113"/>
    </source>
</evidence>
<accession>A0A6N8DPC2</accession>
<gene>
    <name evidence="1" type="ORF">GJ654_10305</name>
</gene>
<name>A0A6N8DPC2_RHOAC</name>
<dbReference type="Proteomes" id="UP000439113">
    <property type="component" value="Unassembled WGS sequence"/>
</dbReference>
<organism evidence="1 2">
    <name type="scientific">Rhodoblastus acidophilus</name>
    <name type="common">Rhodopseudomonas acidophila</name>
    <dbReference type="NCBI Taxonomy" id="1074"/>
    <lineage>
        <taxon>Bacteria</taxon>
        <taxon>Pseudomonadati</taxon>
        <taxon>Pseudomonadota</taxon>
        <taxon>Alphaproteobacteria</taxon>
        <taxon>Hyphomicrobiales</taxon>
        <taxon>Rhodoblastaceae</taxon>
        <taxon>Rhodoblastus</taxon>
    </lineage>
</organism>
<evidence type="ECO:0000313" key="1">
    <source>
        <dbReference type="EMBL" id="MTV31385.1"/>
    </source>
</evidence>